<gene>
    <name evidence="10" type="ORF">BDFB_013702</name>
</gene>
<evidence type="ECO:0000256" key="5">
    <source>
        <dbReference type="ARBA" id="ARBA00023157"/>
    </source>
</evidence>
<dbReference type="EMBL" id="QDEB01052059">
    <property type="protein sequence ID" value="RZC37509.1"/>
    <property type="molecule type" value="Genomic_DNA"/>
</dbReference>
<keyword evidence="8" id="KW-0645">Protease</keyword>
<dbReference type="EC" id="3.4.21.10" evidence="2"/>
<protein>
    <recommendedName>
        <fullName evidence="3">Acrosin</fullName>
        <ecNumber evidence="2">3.4.21.10</ecNumber>
    </recommendedName>
</protein>
<evidence type="ECO:0000256" key="3">
    <source>
        <dbReference type="ARBA" id="ARBA00017161"/>
    </source>
</evidence>
<comment type="similarity">
    <text evidence="7">Belongs to the peptidase S1 family. CLIP subfamily.</text>
</comment>
<evidence type="ECO:0000313" key="10">
    <source>
        <dbReference type="EMBL" id="RZC37509.1"/>
    </source>
</evidence>
<feature type="non-terminal residue" evidence="10">
    <location>
        <position position="326"/>
    </location>
</feature>
<name>A0A482VYH3_ASBVE</name>
<dbReference type="InterPro" id="IPR033116">
    <property type="entry name" value="TRYPSIN_SER"/>
</dbReference>
<dbReference type="Gene3D" id="2.40.10.10">
    <property type="entry name" value="Trypsin-like serine proteases"/>
    <property type="match status" value="2"/>
</dbReference>
<dbReference type="AlphaFoldDB" id="A0A482VYH3"/>
<dbReference type="SMART" id="SM00020">
    <property type="entry name" value="Tryp_SPc"/>
    <property type="match status" value="1"/>
</dbReference>
<keyword evidence="11" id="KW-1185">Reference proteome</keyword>
<dbReference type="PROSITE" id="PS50240">
    <property type="entry name" value="TRYPSIN_DOM"/>
    <property type="match status" value="1"/>
</dbReference>
<evidence type="ECO:0000259" key="9">
    <source>
        <dbReference type="PROSITE" id="PS50240"/>
    </source>
</evidence>
<evidence type="ECO:0000313" key="11">
    <source>
        <dbReference type="Proteomes" id="UP000292052"/>
    </source>
</evidence>
<organism evidence="10 11">
    <name type="scientific">Asbolus verrucosus</name>
    <name type="common">Desert ironclad beetle</name>
    <dbReference type="NCBI Taxonomy" id="1661398"/>
    <lineage>
        <taxon>Eukaryota</taxon>
        <taxon>Metazoa</taxon>
        <taxon>Ecdysozoa</taxon>
        <taxon>Arthropoda</taxon>
        <taxon>Hexapoda</taxon>
        <taxon>Insecta</taxon>
        <taxon>Pterygota</taxon>
        <taxon>Neoptera</taxon>
        <taxon>Endopterygota</taxon>
        <taxon>Coleoptera</taxon>
        <taxon>Polyphaga</taxon>
        <taxon>Cucujiformia</taxon>
        <taxon>Tenebrionidae</taxon>
        <taxon>Pimeliinae</taxon>
        <taxon>Asbolus</taxon>
    </lineage>
</organism>
<feature type="domain" description="Peptidase S1" evidence="9">
    <location>
        <begin position="78"/>
        <end position="325"/>
    </location>
</feature>
<dbReference type="PROSITE" id="PS00135">
    <property type="entry name" value="TRYPSIN_SER"/>
    <property type="match status" value="1"/>
</dbReference>
<keyword evidence="6" id="KW-0325">Glycoprotein</keyword>
<evidence type="ECO:0000256" key="1">
    <source>
        <dbReference type="ARBA" id="ARBA00001656"/>
    </source>
</evidence>
<dbReference type="OrthoDB" id="6357057at2759"/>
<comment type="caution">
    <text evidence="10">The sequence shown here is derived from an EMBL/GenBank/DDBJ whole genome shotgun (WGS) entry which is preliminary data.</text>
</comment>
<keyword evidence="8" id="KW-0720">Serine protease</keyword>
<evidence type="ECO:0000256" key="8">
    <source>
        <dbReference type="RuleBase" id="RU363034"/>
    </source>
</evidence>
<dbReference type="InterPro" id="IPR018114">
    <property type="entry name" value="TRYPSIN_HIS"/>
</dbReference>
<comment type="catalytic activity">
    <reaction evidence="1">
        <text>Preferential cleavage: Arg-|-Xaa, Lys-|-Xaa.</text>
        <dbReference type="EC" id="3.4.21.10"/>
    </reaction>
</comment>
<dbReference type="STRING" id="1661398.A0A482VYH3"/>
<dbReference type="InterPro" id="IPR001254">
    <property type="entry name" value="Trypsin_dom"/>
</dbReference>
<reference evidence="10 11" key="1">
    <citation type="submission" date="2017-03" db="EMBL/GenBank/DDBJ databases">
        <title>Genome of the blue death feigning beetle - Asbolus verrucosus.</title>
        <authorList>
            <person name="Rider S.D."/>
        </authorList>
    </citation>
    <scope>NUCLEOTIDE SEQUENCE [LARGE SCALE GENOMIC DNA]</scope>
    <source>
        <strain evidence="10">Butters</strain>
        <tissue evidence="10">Head and leg muscle</tissue>
    </source>
</reference>
<dbReference type="PRINTS" id="PR00722">
    <property type="entry name" value="CHYMOTRYPSIN"/>
</dbReference>
<dbReference type="PROSITE" id="PS00134">
    <property type="entry name" value="TRYPSIN_HIS"/>
    <property type="match status" value="1"/>
</dbReference>
<evidence type="ECO:0000256" key="4">
    <source>
        <dbReference type="ARBA" id="ARBA00022729"/>
    </source>
</evidence>
<keyword evidence="8" id="KW-0378">Hydrolase</keyword>
<dbReference type="CDD" id="cd00190">
    <property type="entry name" value="Tryp_SPc"/>
    <property type="match status" value="1"/>
</dbReference>
<dbReference type="SUPFAM" id="SSF50494">
    <property type="entry name" value="Trypsin-like serine proteases"/>
    <property type="match status" value="1"/>
</dbReference>
<dbReference type="InterPro" id="IPR001314">
    <property type="entry name" value="Peptidase_S1A"/>
</dbReference>
<dbReference type="GO" id="GO:0007340">
    <property type="term" value="P:acrosome reaction"/>
    <property type="evidence" value="ECO:0007669"/>
    <property type="project" value="TreeGrafter"/>
</dbReference>
<dbReference type="GO" id="GO:0004252">
    <property type="term" value="F:serine-type endopeptidase activity"/>
    <property type="evidence" value="ECO:0007669"/>
    <property type="project" value="InterPro"/>
</dbReference>
<accession>A0A482VYH3</accession>
<keyword evidence="4" id="KW-0732">Signal</keyword>
<proteinExistence type="inferred from homology"/>
<dbReference type="InterPro" id="IPR009003">
    <property type="entry name" value="Peptidase_S1_PA"/>
</dbReference>
<evidence type="ECO:0000256" key="7">
    <source>
        <dbReference type="ARBA" id="ARBA00024195"/>
    </source>
</evidence>
<dbReference type="PANTHER" id="PTHR24252:SF8">
    <property type="entry name" value="ACROSIN"/>
    <property type="match status" value="1"/>
</dbReference>
<dbReference type="InterPro" id="IPR043504">
    <property type="entry name" value="Peptidase_S1_PA_chymotrypsin"/>
</dbReference>
<dbReference type="PANTHER" id="PTHR24252">
    <property type="entry name" value="ACROSIN-RELATED"/>
    <property type="match status" value="1"/>
</dbReference>
<feature type="non-terminal residue" evidence="10">
    <location>
        <position position="1"/>
    </location>
</feature>
<evidence type="ECO:0000256" key="2">
    <source>
        <dbReference type="ARBA" id="ARBA00012050"/>
    </source>
</evidence>
<evidence type="ECO:0000256" key="6">
    <source>
        <dbReference type="ARBA" id="ARBA00023180"/>
    </source>
</evidence>
<dbReference type="Proteomes" id="UP000292052">
    <property type="component" value="Unassembled WGS sequence"/>
</dbReference>
<sequence>GSKCKNSDHEGICTLEPDCAEASKEIEKYGFHNLTRCGFQKFTEIVCCPTTSVRSVEPDAVRKSVQACDNYTKNAPVFVGGQVSGGVNAEMGDFPHMVALGLYSNQEDLYKFKCGGSLISNKYVITAAHCIVNIERLELKIVRMGVIEVPETAKEPNPVYDYKVKNFTTHKNYKRNGINDIALVELEQPVATFSDYIRPACLYTKDDDPGEFVIPGWGELDSTSRRSNILQKATVSSVPFPECNRRYLKSYSWKLTDEDGQLCAVGNTSDTCSGDSGGPLQMRNSKAAVVVGITSTGGGICGSTFVPTIYTKIYKHLNWIEEIVWP</sequence>
<keyword evidence="5" id="KW-1015">Disulfide bond</keyword>
<dbReference type="Pfam" id="PF00089">
    <property type="entry name" value="Trypsin"/>
    <property type="match status" value="1"/>
</dbReference>
<dbReference type="GO" id="GO:0006508">
    <property type="term" value="P:proteolysis"/>
    <property type="evidence" value="ECO:0007669"/>
    <property type="project" value="UniProtKB-KW"/>
</dbReference>
<dbReference type="FunFam" id="2.40.10.10:FF:000028">
    <property type="entry name" value="Serine protease easter"/>
    <property type="match status" value="1"/>
</dbReference>